<feature type="region of interest" description="Disordered" evidence="1">
    <location>
        <begin position="36"/>
        <end position="62"/>
    </location>
</feature>
<dbReference type="Pfam" id="PF04759">
    <property type="entry name" value="DUF617"/>
    <property type="match status" value="1"/>
</dbReference>
<sequence length="262" mass="28304">MLPSPVTSIPSSPIEVETGETTTIAAVTAAMTISSTTAPTTPRVSSSSLLQQAAKKKRSRSSKVIHGIRSAFRSFPILTPACRFPTGVTGASGPHGHIHGASRITGTLYGPRRSRISFAIQENPKSIPMLVLELGVPTGKLLQEIGSGLARIALECEKKVGKTKLLDEPTWTMFCNGRKTGYGAKRDPNEVDLNVMQLLHSVSMGVAVLPSSSDSQEQMDGELTYMRAFFDRVTGSRDSETFYMVNPETNMGPDLSIFFIRL</sequence>
<proteinExistence type="predicted"/>
<dbReference type="GO" id="GO:0010274">
    <property type="term" value="P:hydrotropism"/>
    <property type="evidence" value="ECO:0007669"/>
    <property type="project" value="InterPro"/>
</dbReference>
<dbReference type="NCBIfam" id="TIGR01570">
    <property type="entry name" value="A_thal_3588"/>
    <property type="match status" value="1"/>
</dbReference>
<keyword evidence="3" id="KW-1185">Reference proteome</keyword>
<comment type="caution">
    <text evidence="2">The sequence shown here is derived from an EMBL/GenBank/DDBJ whole genome shotgun (WGS) entry which is preliminary data.</text>
</comment>
<evidence type="ECO:0008006" key="4">
    <source>
        <dbReference type="Google" id="ProtNLM"/>
    </source>
</evidence>
<evidence type="ECO:0000313" key="2">
    <source>
        <dbReference type="EMBL" id="KMZ67120.1"/>
    </source>
</evidence>
<dbReference type="OMA" id="HRKARIN"/>
<dbReference type="PANTHER" id="PTHR31696:SF73">
    <property type="entry name" value="EXPRESSED PROTEIN"/>
    <property type="match status" value="1"/>
</dbReference>
<dbReference type="PANTHER" id="PTHR31696">
    <property type="entry name" value="PROTEIN MIZU-KUSSEI 1"/>
    <property type="match status" value="1"/>
</dbReference>
<organism evidence="2 3">
    <name type="scientific">Zostera marina</name>
    <name type="common">Eelgrass</name>
    <dbReference type="NCBI Taxonomy" id="29655"/>
    <lineage>
        <taxon>Eukaryota</taxon>
        <taxon>Viridiplantae</taxon>
        <taxon>Streptophyta</taxon>
        <taxon>Embryophyta</taxon>
        <taxon>Tracheophyta</taxon>
        <taxon>Spermatophyta</taxon>
        <taxon>Magnoliopsida</taxon>
        <taxon>Liliopsida</taxon>
        <taxon>Zosteraceae</taxon>
        <taxon>Zostera</taxon>
    </lineage>
</organism>
<gene>
    <name evidence="2" type="ORF">ZOSMA_278G00060</name>
</gene>
<dbReference type="AlphaFoldDB" id="A0A0K9PFZ6"/>
<reference evidence="3" key="1">
    <citation type="journal article" date="2016" name="Nature">
        <title>The genome of the seagrass Zostera marina reveals angiosperm adaptation to the sea.</title>
        <authorList>
            <person name="Olsen J.L."/>
            <person name="Rouze P."/>
            <person name="Verhelst B."/>
            <person name="Lin Y.-C."/>
            <person name="Bayer T."/>
            <person name="Collen J."/>
            <person name="Dattolo E."/>
            <person name="De Paoli E."/>
            <person name="Dittami S."/>
            <person name="Maumus F."/>
            <person name="Michel G."/>
            <person name="Kersting A."/>
            <person name="Lauritano C."/>
            <person name="Lohaus R."/>
            <person name="Toepel M."/>
            <person name="Tonon T."/>
            <person name="Vanneste K."/>
            <person name="Amirebrahimi M."/>
            <person name="Brakel J."/>
            <person name="Bostroem C."/>
            <person name="Chovatia M."/>
            <person name="Grimwood J."/>
            <person name="Jenkins J.W."/>
            <person name="Jueterbock A."/>
            <person name="Mraz A."/>
            <person name="Stam W.T."/>
            <person name="Tice H."/>
            <person name="Bornberg-Bauer E."/>
            <person name="Green P.J."/>
            <person name="Pearson G.A."/>
            <person name="Procaccini G."/>
            <person name="Duarte C.M."/>
            <person name="Schmutz J."/>
            <person name="Reusch T.B.H."/>
            <person name="Van de Peer Y."/>
        </authorList>
    </citation>
    <scope>NUCLEOTIDE SEQUENCE [LARGE SCALE GENOMIC DNA]</scope>
    <source>
        <strain evidence="3">cv. Finnish</strain>
    </source>
</reference>
<evidence type="ECO:0000313" key="3">
    <source>
        <dbReference type="Proteomes" id="UP000036987"/>
    </source>
</evidence>
<dbReference type="EMBL" id="LFYR01000930">
    <property type="protein sequence ID" value="KMZ67120.1"/>
    <property type="molecule type" value="Genomic_DNA"/>
</dbReference>
<evidence type="ECO:0000256" key="1">
    <source>
        <dbReference type="SAM" id="MobiDB-lite"/>
    </source>
</evidence>
<protein>
    <recommendedName>
        <fullName evidence="4">Protein MIZU-KUSSEI 1</fullName>
    </recommendedName>
</protein>
<dbReference type="InterPro" id="IPR006460">
    <property type="entry name" value="MIZ1-like_pln"/>
</dbReference>
<dbReference type="Proteomes" id="UP000036987">
    <property type="component" value="Unassembled WGS sequence"/>
</dbReference>
<accession>A0A0K9PFZ6</accession>
<name>A0A0K9PFZ6_ZOSMR</name>
<dbReference type="OrthoDB" id="672310at2759"/>